<dbReference type="EMBL" id="BAAACF010000001">
    <property type="protein sequence ID" value="GAA0723912.1"/>
    <property type="molecule type" value="Genomic_DNA"/>
</dbReference>
<dbReference type="Pfam" id="PF02325">
    <property type="entry name" value="CCB3_YggT"/>
    <property type="match status" value="1"/>
</dbReference>
<evidence type="ECO:0000256" key="1">
    <source>
        <dbReference type="ARBA" id="ARBA00010894"/>
    </source>
</evidence>
<keyword evidence="2" id="KW-1133">Transmembrane helix</keyword>
<comment type="similarity">
    <text evidence="1">Belongs to the YggT family.</text>
</comment>
<sequence length="87" mass="9961">MNALAYKIVATFFNIVEWSILIDVILSFVPMNNNAFTQIIRTITEPLLIPGRKIQEKILPGLMVDFSPVFALIMIRFLRQIIISIVL</sequence>
<dbReference type="PANTHER" id="PTHR33219">
    <property type="entry name" value="YLMG HOMOLOG PROTEIN 2, CHLOROPLASTIC"/>
    <property type="match status" value="1"/>
</dbReference>
<organism evidence="3 4">
    <name type="scientific">Clostridium malenominatum</name>
    <dbReference type="NCBI Taxonomy" id="1539"/>
    <lineage>
        <taxon>Bacteria</taxon>
        <taxon>Bacillati</taxon>
        <taxon>Bacillota</taxon>
        <taxon>Clostridia</taxon>
        <taxon>Eubacteriales</taxon>
        <taxon>Clostridiaceae</taxon>
        <taxon>Clostridium</taxon>
    </lineage>
</organism>
<evidence type="ECO:0000313" key="4">
    <source>
        <dbReference type="Proteomes" id="UP001500339"/>
    </source>
</evidence>
<dbReference type="Proteomes" id="UP001500339">
    <property type="component" value="Unassembled WGS sequence"/>
</dbReference>
<dbReference type="RefSeq" id="WP_343768824.1">
    <property type="nucleotide sequence ID" value="NZ_BAAACF010000001.1"/>
</dbReference>
<feature type="transmembrane region" description="Helical" evidence="2">
    <location>
        <begin position="12"/>
        <end position="31"/>
    </location>
</feature>
<evidence type="ECO:0000313" key="3">
    <source>
        <dbReference type="EMBL" id="GAA0723912.1"/>
    </source>
</evidence>
<keyword evidence="2" id="KW-0812">Transmembrane</keyword>
<accession>A0ABN1IYC6</accession>
<comment type="caution">
    <text evidence="3">The sequence shown here is derived from an EMBL/GenBank/DDBJ whole genome shotgun (WGS) entry which is preliminary data.</text>
</comment>
<reference evidence="3 4" key="1">
    <citation type="journal article" date="2019" name="Int. J. Syst. Evol. Microbiol.">
        <title>The Global Catalogue of Microorganisms (GCM) 10K type strain sequencing project: providing services to taxonomists for standard genome sequencing and annotation.</title>
        <authorList>
            <consortium name="The Broad Institute Genomics Platform"/>
            <consortium name="The Broad Institute Genome Sequencing Center for Infectious Disease"/>
            <person name="Wu L."/>
            <person name="Ma J."/>
        </authorList>
    </citation>
    <scope>NUCLEOTIDE SEQUENCE [LARGE SCALE GENOMIC DNA]</scope>
    <source>
        <strain evidence="3 4">JCM 1405</strain>
    </source>
</reference>
<gene>
    <name evidence="3" type="ORF">GCM10008905_17150</name>
</gene>
<dbReference type="PANTHER" id="PTHR33219:SF14">
    <property type="entry name" value="PROTEIN COFACTOR ASSEMBLY OF COMPLEX C SUBUNIT B CCB3, CHLOROPLASTIC-RELATED"/>
    <property type="match status" value="1"/>
</dbReference>
<keyword evidence="2" id="KW-0472">Membrane</keyword>
<name>A0ABN1IYC6_9CLOT</name>
<dbReference type="InterPro" id="IPR003425">
    <property type="entry name" value="CCB3/YggT"/>
</dbReference>
<keyword evidence="4" id="KW-1185">Reference proteome</keyword>
<protein>
    <submittedName>
        <fullName evidence="3">YggT family protein</fullName>
    </submittedName>
</protein>
<proteinExistence type="inferred from homology"/>
<evidence type="ECO:0000256" key="2">
    <source>
        <dbReference type="SAM" id="Phobius"/>
    </source>
</evidence>